<evidence type="ECO:0000313" key="6">
    <source>
        <dbReference type="Proteomes" id="UP000602442"/>
    </source>
</evidence>
<accession>A0ABS0N2L2</accession>
<feature type="domain" description="Exonuclease" evidence="4">
    <location>
        <begin position="26"/>
        <end position="196"/>
    </location>
</feature>
<dbReference type="CDD" id="cd06127">
    <property type="entry name" value="DEDDh"/>
    <property type="match status" value="1"/>
</dbReference>
<keyword evidence="1" id="KW-0540">Nuclease</keyword>
<dbReference type="SUPFAM" id="SSF53098">
    <property type="entry name" value="Ribonuclease H-like"/>
    <property type="match status" value="1"/>
</dbReference>
<gene>
    <name evidence="5" type="ORF">I5L03_05110</name>
</gene>
<protein>
    <recommendedName>
        <fullName evidence="4">Exonuclease domain-containing protein</fullName>
    </recommendedName>
</protein>
<evidence type="ECO:0000256" key="2">
    <source>
        <dbReference type="ARBA" id="ARBA00022801"/>
    </source>
</evidence>
<dbReference type="SMART" id="SM00479">
    <property type="entry name" value="EXOIII"/>
    <property type="match status" value="1"/>
</dbReference>
<comment type="caution">
    <text evidence="5">The sequence shown here is derived from an EMBL/GenBank/DDBJ whole genome shotgun (WGS) entry which is preliminary data.</text>
</comment>
<evidence type="ECO:0000256" key="1">
    <source>
        <dbReference type="ARBA" id="ARBA00022722"/>
    </source>
</evidence>
<keyword evidence="3" id="KW-0269">Exonuclease</keyword>
<dbReference type="PANTHER" id="PTHR30231">
    <property type="entry name" value="DNA POLYMERASE III SUBUNIT EPSILON"/>
    <property type="match status" value="1"/>
</dbReference>
<dbReference type="InterPro" id="IPR012337">
    <property type="entry name" value="RNaseH-like_sf"/>
</dbReference>
<name>A0ABS0N2L2_9SPHN</name>
<reference evidence="5 6" key="1">
    <citation type="submission" date="2020-11" db="EMBL/GenBank/DDBJ databases">
        <title>Erythrobacter sediminis sp. nov., a marine bacterium from a tidal flat of Garorim Bay.</title>
        <authorList>
            <person name="Kim D."/>
            <person name="Yoo Y."/>
            <person name="Kim J.-J."/>
        </authorList>
    </citation>
    <scope>NUCLEOTIDE SEQUENCE [LARGE SCALE GENOMIC DNA]</scope>
    <source>
        <strain evidence="5 6">JGD-13</strain>
    </source>
</reference>
<evidence type="ECO:0000313" key="5">
    <source>
        <dbReference type="EMBL" id="MBH5321957.1"/>
    </source>
</evidence>
<dbReference type="RefSeq" id="WP_197920593.1">
    <property type="nucleotide sequence ID" value="NZ_CAWPTA010000006.1"/>
</dbReference>
<organism evidence="5 6">
    <name type="scientific">Aurantiacibacter sediminis</name>
    <dbReference type="NCBI Taxonomy" id="2793064"/>
    <lineage>
        <taxon>Bacteria</taxon>
        <taxon>Pseudomonadati</taxon>
        <taxon>Pseudomonadota</taxon>
        <taxon>Alphaproteobacteria</taxon>
        <taxon>Sphingomonadales</taxon>
        <taxon>Erythrobacteraceae</taxon>
        <taxon>Aurantiacibacter</taxon>
    </lineage>
</organism>
<dbReference type="EMBL" id="JAEANY010000001">
    <property type="protein sequence ID" value="MBH5321957.1"/>
    <property type="molecule type" value="Genomic_DNA"/>
</dbReference>
<dbReference type="Pfam" id="PF00929">
    <property type="entry name" value="RNase_T"/>
    <property type="match status" value="1"/>
</dbReference>
<sequence length="207" mass="21983">MSDNPVLSSYAAAVWPAPDAQVSDMRFLALDLELDGLRDNAHLLQAGWLPFTSSGVSMDGAVSRDIRSDATLDEEAVTIHGIGEQRAAGGQPLADVLTTLLAAAGGRIVVAHGASIDTAALQSATRKLWGAKIPIRSVCTLALERELSPDLVGAEAYRLGPTRKRYGLPVYAAHDALSDALAAAELFLAQLSRMPADTRISRLERLR</sequence>
<keyword evidence="6" id="KW-1185">Reference proteome</keyword>
<dbReference type="Proteomes" id="UP000602442">
    <property type="component" value="Unassembled WGS sequence"/>
</dbReference>
<dbReference type="PANTHER" id="PTHR30231:SF4">
    <property type="entry name" value="PROTEIN NEN2"/>
    <property type="match status" value="1"/>
</dbReference>
<evidence type="ECO:0000256" key="3">
    <source>
        <dbReference type="ARBA" id="ARBA00022839"/>
    </source>
</evidence>
<dbReference type="Gene3D" id="3.30.420.10">
    <property type="entry name" value="Ribonuclease H-like superfamily/Ribonuclease H"/>
    <property type="match status" value="1"/>
</dbReference>
<dbReference type="InterPro" id="IPR036397">
    <property type="entry name" value="RNaseH_sf"/>
</dbReference>
<keyword evidence="2" id="KW-0378">Hydrolase</keyword>
<evidence type="ECO:0000259" key="4">
    <source>
        <dbReference type="SMART" id="SM00479"/>
    </source>
</evidence>
<dbReference type="InterPro" id="IPR013520">
    <property type="entry name" value="Ribonucl_H"/>
</dbReference>
<proteinExistence type="predicted"/>